<dbReference type="PIRSF" id="PIRSF003109">
    <property type="entry name" value="McrC"/>
    <property type="match status" value="1"/>
</dbReference>
<sequence length="386" mass="43389">MTVSEPDDDAVGVVVGEGSTRIPIRNLWLLYLYASELYEHLSASERVQAESNPTALADLAARILLAEVRSRMRRGLTPGYVARHEVLTHVRDRVDQITTARGMLLERGRVACDFEELTVDTPRNRYVCAALLTAARWLGDRKASRSAEPSRISTLAHDCRAVAADMQRLGVTAGRPDPLTPRTQTYSRFDSDDCRMIAAAQLLLELTLPSHSSGRTALRGLDWSEHGLRRLFEEAVRRFLAVHLRPEGWAVGKQQLRWPSSSTSSMGRMLPVMEADVVLEHRRDRRRIVLDTKFTTPLSHRSAHRGGGLRSEHLYQLYTYVRSQEDVLARNVRTEGVLLYPATEQIAALEVTTEMQGHRFRVMTVDLATSPTTIHDRLLSVVASFS</sequence>
<accession>A0A4R5YHU9</accession>
<keyword evidence="1" id="KW-0540">Nuclease</keyword>
<evidence type="ECO:0000313" key="2">
    <source>
        <dbReference type="Proteomes" id="UP000295163"/>
    </source>
</evidence>
<dbReference type="PANTHER" id="PTHR38733">
    <property type="entry name" value="PROTEIN MCRC"/>
    <property type="match status" value="1"/>
</dbReference>
<dbReference type="EMBL" id="SMZT01000002">
    <property type="protein sequence ID" value="TDL44663.1"/>
    <property type="molecule type" value="Genomic_DNA"/>
</dbReference>
<gene>
    <name evidence="1" type="ORF">E2R59_06245</name>
</gene>
<dbReference type="InterPro" id="IPR014407">
    <property type="entry name" value="McrC_bac"/>
</dbReference>
<proteinExistence type="predicted"/>
<name>A0A4R5YHU9_KOCRO</name>
<dbReference type="AlphaFoldDB" id="A0A4R5YHU9"/>
<dbReference type="GO" id="GO:0009307">
    <property type="term" value="P:DNA restriction-modification system"/>
    <property type="evidence" value="ECO:0007669"/>
    <property type="project" value="InterPro"/>
</dbReference>
<dbReference type="Pfam" id="PF10117">
    <property type="entry name" value="McrBC"/>
    <property type="match status" value="1"/>
</dbReference>
<dbReference type="InterPro" id="IPR019292">
    <property type="entry name" value="McrC"/>
</dbReference>
<dbReference type="GO" id="GO:0004519">
    <property type="term" value="F:endonuclease activity"/>
    <property type="evidence" value="ECO:0007669"/>
    <property type="project" value="UniProtKB-KW"/>
</dbReference>
<dbReference type="PANTHER" id="PTHR38733:SF1">
    <property type="entry name" value="TYPE IV METHYL-DIRECTED RESTRICTION ENZYME ECOKMCRBC"/>
    <property type="match status" value="1"/>
</dbReference>
<protein>
    <submittedName>
        <fullName evidence="1">5-methylcytosine-specific restriction endonuclease system specificity protein McrC</fullName>
    </submittedName>
</protein>
<comment type="caution">
    <text evidence="1">The sequence shown here is derived from an EMBL/GenBank/DDBJ whole genome shotgun (WGS) entry which is preliminary data.</text>
</comment>
<organism evidence="1 2">
    <name type="scientific">Kocuria rosea</name>
    <name type="common">Deinococcus erythromyxa</name>
    <name type="synonym">Micrococcus rubens</name>
    <dbReference type="NCBI Taxonomy" id="1275"/>
    <lineage>
        <taxon>Bacteria</taxon>
        <taxon>Bacillati</taxon>
        <taxon>Actinomycetota</taxon>
        <taxon>Actinomycetes</taxon>
        <taxon>Micrococcales</taxon>
        <taxon>Micrococcaceae</taxon>
        <taxon>Kocuria</taxon>
    </lineage>
</organism>
<evidence type="ECO:0000313" key="1">
    <source>
        <dbReference type="EMBL" id="TDL44663.1"/>
    </source>
</evidence>
<keyword evidence="1" id="KW-0378">Hydrolase</keyword>
<keyword evidence="1" id="KW-0255">Endonuclease</keyword>
<dbReference type="Proteomes" id="UP000295163">
    <property type="component" value="Unassembled WGS sequence"/>
</dbReference>
<reference evidence="1 2" key="1">
    <citation type="submission" date="2019-03" db="EMBL/GenBank/DDBJ databases">
        <title>Genome Sequencing and Assembly of Various Microbes Isolated from Partially Reclaimed Soil and Acid Mine Drainage (AMD) Site.</title>
        <authorList>
            <person name="Steinbock B."/>
            <person name="Bechtold R."/>
            <person name="Sevigny J.L."/>
            <person name="Thomas D."/>
            <person name="Cuthill L.R."/>
            <person name="Aveiro Johannsen E.J."/>
            <person name="Thomas K."/>
            <person name="Ghosh A."/>
        </authorList>
    </citation>
    <scope>NUCLEOTIDE SEQUENCE [LARGE SCALE GENOMIC DNA]</scope>
    <source>
        <strain evidence="1 2">S-A3</strain>
    </source>
</reference>